<evidence type="ECO:0000256" key="9">
    <source>
        <dbReference type="ARBA" id="ARBA00047340"/>
    </source>
</evidence>
<dbReference type="Gene3D" id="1.10.1610.10">
    <property type="match status" value="1"/>
</dbReference>
<dbReference type="PANTHER" id="PTHR43463">
    <property type="entry name" value="NICOTINATE-NUCLEOTIDE--DIMETHYLBENZIMIDAZOLE PHOSPHORIBOSYLTRANSFERASE"/>
    <property type="match status" value="1"/>
</dbReference>
<dbReference type="GO" id="GO:0009236">
    <property type="term" value="P:cobalamin biosynthetic process"/>
    <property type="evidence" value="ECO:0007669"/>
    <property type="project" value="UniProtKB-UniRule"/>
</dbReference>
<dbReference type="KEGG" id="cbae:COR50_03065"/>
<name>A0A291QQE2_9BACT</name>
<dbReference type="Proteomes" id="UP000220133">
    <property type="component" value="Chromosome"/>
</dbReference>
<reference evidence="11 12" key="1">
    <citation type="submission" date="2017-10" db="EMBL/GenBank/DDBJ databases">
        <title>Paenichitinophaga pekingensis gen. nov., sp. nov., isolated from activated sludge.</title>
        <authorList>
            <person name="Jin D."/>
            <person name="Kong X."/>
            <person name="Deng Y."/>
            <person name="Bai Z."/>
        </authorList>
    </citation>
    <scope>NUCLEOTIDE SEQUENCE [LARGE SCALE GENOMIC DNA]</scope>
    <source>
        <strain evidence="11 12">13</strain>
    </source>
</reference>
<gene>
    <name evidence="10 11" type="primary">cobT</name>
    <name evidence="11" type="ORF">COR50_03065</name>
</gene>
<dbReference type="InterPro" id="IPR023195">
    <property type="entry name" value="Nict_dMeBzImd_PRibTrfase_N"/>
</dbReference>
<dbReference type="NCBIfam" id="TIGR03160">
    <property type="entry name" value="cobT_DBIPRT"/>
    <property type="match status" value="1"/>
</dbReference>
<dbReference type="RefSeq" id="WP_098192618.1">
    <property type="nucleotide sequence ID" value="NZ_CP023777.1"/>
</dbReference>
<evidence type="ECO:0000256" key="3">
    <source>
        <dbReference type="ARBA" id="ARBA00011991"/>
    </source>
</evidence>
<comment type="similarity">
    <text evidence="2 10">Belongs to the CobT family.</text>
</comment>
<dbReference type="EC" id="2.4.2.21" evidence="3 10"/>
<comment type="function">
    <text evidence="10">Catalyzes the synthesis of alpha-ribazole-5'-phosphate from nicotinate mononucleotide (NAMN) and 5,6-dimethylbenzimidazole (DMB).</text>
</comment>
<evidence type="ECO:0000313" key="11">
    <source>
        <dbReference type="EMBL" id="ATL46229.1"/>
    </source>
</evidence>
<dbReference type="InterPro" id="IPR017846">
    <property type="entry name" value="Nict_dMeBzImd_PRibTrfase_bact"/>
</dbReference>
<dbReference type="PANTHER" id="PTHR43463:SF1">
    <property type="entry name" value="NICOTINATE-NUCLEOTIDE--DIMETHYLBENZIMIDAZOLE PHOSPHORIBOSYLTRANSFERASE"/>
    <property type="match status" value="1"/>
</dbReference>
<dbReference type="Gene3D" id="3.40.50.10210">
    <property type="match status" value="1"/>
</dbReference>
<evidence type="ECO:0000256" key="7">
    <source>
        <dbReference type="ARBA" id="ARBA00022679"/>
    </source>
</evidence>
<keyword evidence="5 10" id="KW-0169">Cobalamin biosynthesis</keyword>
<dbReference type="InterPro" id="IPR036087">
    <property type="entry name" value="Nict_dMeBzImd_PRibTrfase_sf"/>
</dbReference>
<organism evidence="11 12">
    <name type="scientific">Chitinophaga caeni</name>
    <dbReference type="NCBI Taxonomy" id="2029983"/>
    <lineage>
        <taxon>Bacteria</taxon>
        <taxon>Pseudomonadati</taxon>
        <taxon>Bacteroidota</taxon>
        <taxon>Chitinophagia</taxon>
        <taxon>Chitinophagales</taxon>
        <taxon>Chitinophagaceae</taxon>
        <taxon>Chitinophaga</taxon>
    </lineage>
</organism>
<dbReference type="EMBL" id="CP023777">
    <property type="protein sequence ID" value="ATL46229.1"/>
    <property type="molecule type" value="Genomic_DNA"/>
</dbReference>
<dbReference type="CDD" id="cd02439">
    <property type="entry name" value="DMB-PRT_CobT"/>
    <property type="match status" value="1"/>
</dbReference>
<dbReference type="InterPro" id="IPR003200">
    <property type="entry name" value="Nict_dMeBzImd_PRibTrfase"/>
</dbReference>
<sequence length="346" mass="36784">MLFNISTPGVEIQAALQDKINQKTKPIGALGKLENIALQVGCIQQSLNPQVRKPCILVFAADHGIAAEGVVNPYPQSVTAQMVYNFIEGGAAINVFTHLHQIDLKVIDAGVAHHFDPGLPITHAKLAYGTKNYRHEPAMSKDECVSAIQKGAELAREMALKGSNTIGFGEMGIGNTSAASLLMSALCHEDIETCTGAGTSHTGEILQQKITVLKEVQSKHAEINGTLDILATFGGFEIAMMVGAMLAAAEQKMILVIDGFIVSTALLVASKLFPGVLHYCIYAHTSDEKGHRVLLDYLGAEPLLQLNMRLGEGTGAALAIPLIQSAVAFLNQMSSFESAKISNIPA</sequence>
<evidence type="ECO:0000256" key="6">
    <source>
        <dbReference type="ARBA" id="ARBA00022676"/>
    </source>
</evidence>
<dbReference type="OrthoDB" id="9781491at2"/>
<comment type="pathway">
    <text evidence="1 10">Nucleoside biosynthesis; alpha-ribazole biosynthesis; alpha-ribazole from 5,6-dimethylbenzimidazole: step 1/2.</text>
</comment>
<dbReference type="AlphaFoldDB" id="A0A291QQE2"/>
<feature type="active site" description="Proton acceptor" evidence="10">
    <location>
        <position position="312"/>
    </location>
</feature>
<proteinExistence type="inferred from homology"/>
<keyword evidence="7 10" id="KW-0808">Transferase</keyword>
<evidence type="ECO:0000256" key="1">
    <source>
        <dbReference type="ARBA" id="ARBA00005049"/>
    </source>
</evidence>
<evidence type="ECO:0000256" key="5">
    <source>
        <dbReference type="ARBA" id="ARBA00022573"/>
    </source>
</evidence>
<comment type="catalytic activity">
    <reaction evidence="9 10">
        <text>5,6-dimethylbenzimidazole + nicotinate beta-D-ribonucleotide = alpha-ribazole 5'-phosphate + nicotinate + H(+)</text>
        <dbReference type="Rhea" id="RHEA:11196"/>
        <dbReference type="ChEBI" id="CHEBI:15378"/>
        <dbReference type="ChEBI" id="CHEBI:15890"/>
        <dbReference type="ChEBI" id="CHEBI:32544"/>
        <dbReference type="ChEBI" id="CHEBI:57502"/>
        <dbReference type="ChEBI" id="CHEBI:57918"/>
        <dbReference type="EC" id="2.4.2.21"/>
    </reaction>
</comment>
<dbReference type="SUPFAM" id="SSF52733">
    <property type="entry name" value="Nicotinate mononucleotide:5,6-dimethylbenzimidazole phosphoribosyltransferase (CobT)"/>
    <property type="match status" value="1"/>
</dbReference>
<accession>A0A291QQE2</accession>
<protein>
    <recommendedName>
        <fullName evidence="4 10">Nicotinate-nucleotide--dimethylbenzimidazole phosphoribosyltransferase</fullName>
        <shortName evidence="10">NN:DBI PRT</shortName>
        <ecNumber evidence="3 10">2.4.2.21</ecNumber>
    </recommendedName>
    <alternativeName>
        <fullName evidence="8 10">N(1)-alpha-phosphoribosyltransferase</fullName>
    </alternativeName>
</protein>
<dbReference type="Pfam" id="PF02277">
    <property type="entry name" value="DBI_PRT"/>
    <property type="match status" value="1"/>
</dbReference>
<keyword evidence="12" id="KW-1185">Reference proteome</keyword>
<evidence type="ECO:0000256" key="2">
    <source>
        <dbReference type="ARBA" id="ARBA00007110"/>
    </source>
</evidence>
<evidence type="ECO:0000256" key="10">
    <source>
        <dbReference type="HAMAP-Rule" id="MF_00230"/>
    </source>
</evidence>
<evidence type="ECO:0000256" key="4">
    <source>
        <dbReference type="ARBA" id="ARBA00015486"/>
    </source>
</evidence>
<evidence type="ECO:0000313" key="12">
    <source>
        <dbReference type="Proteomes" id="UP000220133"/>
    </source>
</evidence>
<dbReference type="UniPathway" id="UPA00061">
    <property type="reaction ID" value="UER00516"/>
</dbReference>
<dbReference type="GO" id="GO:0008939">
    <property type="term" value="F:nicotinate-nucleotide-dimethylbenzimidazole phosphoribosyltransferase activity"/>
    <property type="evidence" value="ECO:0007669"/>
    <property type="project" value="UniProtKB-UniRule"/>
</dbReference>
<dbReference type="FunFam" id="3.40.50.10210:FF:000001">
    <property type="entry name" value="Nicotinate-nucleotide--dimethylbenzimidazole phosphoribosyltransferase"/>
    <property type="match status" value="1"/>
</dbReference>
<evidence type="ECO:0000256" key="8">
    <source>
        <dbReference type="ARBA" id="ARBA00030686"/>
    </source>
</evidence>
<dbReference type="NCBIfam" id="NF000996">
    <property type="entry name" value="PRK00105.1"/>
    <property type="match status" value="1"/>
</dbReference>
<dbReference type="HAMAP" id="MF_00230">
    <property type="entry name" value="CobT"/>
    <property type="match status" value="1"/>
</dbReference>
<keyword evidence="6 10" id="KW-0328">Glycosyltransferase</keyword>